<protein>
    <submittedName>
        <fullName evidence="1">Uncharacterized protein</fullName>
    </submittedName>
</protein>
<proteinExistence type="predicted"/>
<evidence type="ECO:0000313" key="1">
    <source>
        <dbReference type="EMBL" id="PIC44644.1"/>
    </source>
</evidence>
<dbReference type="PANTHER" id="PTHR21344:SF1">
    <property type="entry name" value="RAL GTPASE-ACTIVATING PROTEIN SUBUNIT BETA"/>
    <property type="match status" value="1"/>
</dbReference>
<accession>A0A2G5UYP1</accession>
<dbReference type="PANTHER" id="PTHR21344">
    <property type="entry name" value="RAL GTPASE-ACTIVATING PROTEIN SUBUNIT BETA"/>
    <property type="match status" value="1"/>
</dbReference>
<comment type="caution">
    <text evidence="1">The sequence shown here is derived from an EMBL/GenBank/DDBJ whole genome shotgun (WGS) entry which is preliminary data.</text>
</comment>
<dbReference type="STRING" id="1611254.A0A2G5UYP1"/>
<sequence length="90" mass="10232">MIKMNNFGDFVDHKLAQKRFLPGSATSQSVASSLLYELTRSDADENGGSIRLNSEEHLKWCMQVLNHSLTLSFATSREYETLKDYSPLFL</sequence>
<dbReference type="AlphaFoldDB" id="A0A2G5UYP1"/>
<dbReference type="OrthoDB" id="5871818at2759"/>
<keyword evidence="2" id="KW-1185">Reference proteome</keyword>
<dbReference type="GO" id="GO:0005096">
    <property type="term" value="F:GTPase activator activity"/>
    <property type="evidence" value="ECO:0007669"/>
    <property type="project" value="InterPro"/>
</dbReference>
<dbReference type="Proteomes" id="UP000230233">
    <property type="component" value="Chromosome II"/>
</dbReference>
<reference evidence="2" key="1">
    <citation type="submission" date="2017-10" db="EMBL/GenBank/DDBJ databases">
        <title>Rapid genome shrinkage in a self-fertile nematode reveals novel sperm competition proteins.</title>
        <authorList>
            <person name="Yin D."/>
            <person name="Schwarz E.M."/>
            <person name="Thomas C.G."/>
            <person name="Felde R.L."/>
            <person name="Korf I.F."/>
            <person name="Cutter A.D."/>
            <person name="Schartner C.M."/>
            <person name="Ralston E.J."/>
            <person name="Meyer B.J."/>
            <person name="Haag E.S."/>
        </authorList>
    </citation>
    <scope>NUCLEOTIDE SEQUENCE [LARGE SCALE GENOMIC DNA]</scope>
    <source>
        <strain evidence="2">JU1422</strain>
    </source>
</reference>
<name>A0A2G5UYP1_9PELO</name>
<organism evidence="1 2">
    <name type="scientific">Caenorhabditis nigoni</name>
    <dbReference type="NCBI Taxonomy" id="1611254"/>
    <lineage>
        <taxon>Eukaryota</taxon>
        <taxon>Metazoa</taxon>
        <taxon>Ecdysozoa</taxon>
        <taxon>Nematoda</taxon>
        <taxon>Chromadorea</taxon>
        <taxon>Rhabditida</taxon>
        <taxon>Rhabditina</taxon>
        <taxon>Rhabditomorpha</taxon>
        <taxon>Rhabditoidea</taxon>
        <taxon>Rhabditidae</taxon>
        <taxon>Peloderinae</taxon>
        <taxon>Caenorhabditis</taxon>
    </lineage>
</organism>
<gene>
    <name evidence="1" type="primary">Cnig_chr_II.g4945</name>
    <name evidence="1" type="ORF">B9Z55_004945</name>
</gene>
<evidence type="ECO:0000313" key="2">
    <source>
        <dbReference type="Proteomes" id="UP000230233"/>
    </source>
</evidence>
<dbReference type="InterPro" id="IPR039930">
    <property type="entry name" value="RALGAPB"/>
</dbReference>
<dbReference type="EMBL" id="PDUG01000002">
    <property type="protein sequence ID" value="PIC44644.1"/>
    <property type="molecule type" value="Genomic_DNA"/>
</dbReference>